<evidence type="ECO:0000256" key="1">
    <source>
        <dbReference type="ARBA" id="ARBA00006464"/>
    </source>
</evidence>
<keyword evidence="3" id="KW-0472">Membrane</keyword>
<evidence type="ECO:0000259" key="4">
    <source>
        <dbReference type="Pfam" id="PF02397"/>
    </source>
</evidence>
<organism evidence="5 6">
    <name type="scientific">Rhizobium fredii</name>
    <name type="common">Sinorhizobium fredii</name>
    <dbReference type="NCBI Taxonomy" id="380"/>
    <lineage>
        <taxon>Bacteria</taxon>
        <taxon>Pseudomonadati</taxon>
        <taxon>Pseudomonadota</taxon>
        <taxon>Alphaproteobacteria</taxon>
        <taxon>Hyphomicrobiales</taxon>
        <taxon>Rhizobiaceae</taxon>
        <taxon>Sinorhizobium/Ensifer group</taxon>
        <taxon>Sinorhizobium</taxon>
    </lineage>
</organism>
<dbReference type="Pfam" id="PF02397">
    <property type="entry name" value="Bac_transf"/>
    <property type="match status" value="1"/>
</dbReference>
<comment type="similarity">
    <text evidence="1">Belongs to the bacterial sugar transferase family.</text>
</comment>
<sequence>MRQRDIELKPNREHAACAFSLPTSSGSYPLKRVLDCALGGMLFILCLPLMAGTAIVVWLSLGLPLFFTQARVGAGMRVFTVAKFRTMTDARGPDGALLPDQMRQTVATSLLRRLRFDETPQLLAVLAGDMSMVGPRPLPMATIASFGDLGRLRSLVAPGMTGWAQVNGNTLLSDEEKIALDLWYVAHASPWLDARILLLTLKILVIGERINQGQLKVAKDFLLGHTCGQQPRMKMQ</sequence>
<dbReference type="Proteomes" id="UP000220353">
    <property type="component" value="Unassembled WGS sequence"/>
</dbReference>
<keyword evidence="5" id="KW-0808">Transferase</keyword>
<dbReference type="EMBL" id="NWTC01000011">
    <property type="protein sequence ID" value="PDT46729.1"/>
    <property type="molecule type" value="Genomic_DNA"/>
</dbReference>
<reference evidence="5 6" key="1">
    <citation type="submission" date="2017-09" db="EMBL/GenBank/DDBJ databases">
        <title>Comparative genomics of rhizobia isolated from Phaseolus vulgaris in China.</title>
        <authorList>
            <person name="Tong W."/>
        </authorList>
    </citation>
    <scope>NUCLEOTIDE SEQUENCE [LARGE SCALE GENOMIC DNA]</scope>
    <source>
        <strain evidence="5 6">PCH1</strain>
    </source>
</reference>
<dbReference type="PANTHER" id="PTHR30576:SF8">
    <property type="entry name" value="UNDECAPRENYL-PHOSPHATE GALACTOSE PHOSPHOTRANSFERASE"/>
    <property type="match status" value="1"/>
</dbReference>
<proteinExistence type="inferred from homology"/>
<evidence type="ECO:0000313" key="5">
    <source>
        <dbReference type="EMBL" id="PDT46729.1"/>
    </source>
</evidence>
<protein>
    <submittedName>
        <fullName evidence="5">Sugar transferase</fullName>
    </submittedName>
</protein>
<evidence type="ECO:0000313" key="6">
    <source>
        <dbReference type="Proteomes" id="UP000220353"/>
    </source>
</evidence>
<comment type="caution">
    <text evidence="5">The sequence shown here is derived from an EMBL/GenBank/DDBJ whole genome shotgun (WGS) entry which is preliminary data.</text>
</comment>
<dbReference type="GO" id="GO:0016780">
    <property type="term" value="F:phosphotransferase activity, for other substituted phosphate groups"/>
    <property type="evidence" value="ECO:0007669"/>
    <property type="project" value="TreeGrafter"/>
</dbReference>
<keyword evidence="3" id="KW-1133">Transmembrane helix</keyword>
<feature type="transmembrane region" description="Helical" evidence="3">
    <location>
        <begin position="37"/>
        <end position="67"/>
    </location>
</feature>
<feature type="domain" description="Bacterial sugar transferase" evidence="4">
    <location>
        <begin position="31"/>
        <end position="204"/>
    </location>
</feature>
<dbReference type="GO" id="GO:0000271">
    <property type="term" value="P:polysaccharide biosynthetic process"/>
    <property type="evidence" value="ECO:0007669"/>
    <property type="project" value="UniProtKB-KW"/>
</dbReference>
<dbReference type="InterPro" id="IPR003362">
    <property type="entry name" value="Bact_transf"/>
</dbReference>
<evidence type="ECO:0000256" key="3">
    <source>
        <dbReference type="SAM" id="Phobius"/>
    </source>
</evidence>
<evidence type="ECO:0000256" key="2">
    <source>
        <dbReference type="ARBA" id="ARBA00023169"/>
    </source>
</evidence>
<gene>
    <name evidence="5" type="ORF">CO661_15845</name>
</gene>
<dbReference type="PANTHER" id="PTHR30576">
    <property type="entry name" value="COLANIC BIOSYNTHESIS UDP-GLUCOSE LIPID CARRIER TRANSFERASE"/>
    <property type="match status" value="1"/>
</dbReference>
<dbReference type="AlphaFoldDB" id="A0A2A6LX49"/>
<name>A0A2A6LX49_RHIFR</name>
<keyword evidence="3" id="KW-0812">Transmembrane</keyword>
<accession>A0A2A6LX49</accession>
<keyword evidence="2" id="KW-0270">Exopolysaccharide synthesis</keyword>